<evidence type="ECO:0000256" key="1">
    <source>
        <dbReference type="SAM" id="MobiDB-lite"/>
    </source>
</evidence>
<feature type="region of interest" description="Disordered" evidence="1">
    <location>
        <begin position="85"/>
        <end position="117"/>
    </location>
</feature>
<gene>
    <name evidence="2" type="ORF">CgunFtcFv8_026682</name>
</gene>
<dbReference type="Proteomes" id="UP001331515">
    <property type="component" value="Unassembled WGS sequence"/>
</dbReference>
<keyword evidence="3" id="KW-1185">Reference proteome</keyword>
<reference evidence="2 3" key="1">
    <citation type="journal article" date="2023" name="Mol. Biol. Evol.">
        <title>Genomics of Secondarily Temperate Adaptation in the Only Non-Antarctic Icefish.</title>
        <authorList>
            <person name="Rivera-Colon A.G."/>
            <person name="Rayamajhi N."/>
            <person name="Minhas B.F."/>
            <person name="Madrigal G."/>
            <person name="Bilyk K.T."/>
            <person name="Yoon V."/>
            <person name="Hune M."/>
            <person name="Gregory S."/>
            <person name="Cheng C.H.C."/>
            <person name="Catchen J.M."/>
        </authorList>
    </citation>
    <scope>NUCLEOTIDE SEQUENCE [LARGE SCALE GENOMIC DNA]</scope>
    <source>
        <tissue evidence="2">White muscle</tissue>
    </source>
</reference>
<name>A0AAN8DXZ7_CHAGU</name>
<evidence type="ECO:0000313" key="3">
    <source>
        <dbReference type="Proteomes" id="UP001331515"/>
    </source>
</evidence>
<accession>A0AAN8DXZ7</accession>
<dbReference type="AlphaFoldDB" id="A0AAN8DXZ7"/>
<proteinExistence type="predicted"/>
<evidence type="ECO:0000313" key="2">
    <source>
        <dbReference type="EMBL" id="KAK5930449.1"/>
    </source>
</evidence>
<protein>
    <submittedName>
        <fullName evidence="2">Uncharacterized protein</fullName>
    </submittedName>
</protein>
<comment type="caution">
    <text evidence="2">The sequence shown here is derived from an EMBL/GenBank/DDBJ whole genome shotgun (WGS) entry which is preliminary data.</text>
</comment>
<sequence length="160" mass="18172">MTRESDIVLGEMRHLRRNTGDKTFIVVSQRKRPSEKKAVVLGITENIEMVLFSSMEHCVLTLTQEEEEVSFVQAHPEHPLVPNCEVEPGPQVETATRLQTQPRTEPHTETEPENAPSALGLMEDIKMEMKGLPPFRLSDKELLDTKAIDPSFMAMLLLFF</sequence>
<organism evidence="2 3">
    <name type="scientific">Champsocephalus gunnari</name>
    <name type="common">Mackerel icefish</name>
    <dbReference type="NCBI Taxonomy" id="52237"/>
    <lineage>
        <taxon>Eukaryota</taxon>
        <taxon>Metazoa</taxon>
        <taxon>Chordata</taxon>
        <taxon>Craniata</taxon>
        <taxon>Vertebrata</taxon>
        <taxon>Euteleostomi</taxon>
        <taxon>Actinopterygii</taxon>
        <taxon>Neopterygii</taxon>
        <taxon>Teleostei</taxon>
        <taxon>Neoteleostei</taxon>
        <taxon>Acanthomorphata</taxon>
        <taxon>Eupercaria</taxon>
        <taxon>Perciformes</taxon>
        <taxon>Notothenioidei</taxon>
        <taxon>Channichthyidae</taxon>
        <taxon>Champsocephalus</taxon>
    </lineage>
</organism>
<dbReference type="EMBL" id="JAURVH010001516">
    <property type="protein sequence ID" value="KAK5930449.1"/>
    <property type="molecule type" value="Genomic_DNA"/>
</dbReference>